<evidence type="ECO:0000313" key="5">
    <source>
        <dbReference type="Proteomes" id="UP000288859"/>
    </source>
</evidence>
<proteinExistence type="inferred from homology"/>
<dbReference type="OrthoDB" id="6614653at2759"/>
<reference evidence="4 5" key="1">
    <citation type="submission" date="2017-03" db="EMBL/GenBank/DDBJ databases">
        <title>Genomes of endolithic fungi from Antarctica.</title>
        <authorList>
            <person name="Coleine C."/>
            <person name="Masonjones S."/>
            <person name="Stajich J.E."/>
        </authorList>
    </citation>
    <scope>NUCLEOTIDE SEQUENCE [LARGE SCALE GENOMIC DNA]</scope>
    <source>
        <strain evidence="4 5">CCFEE 6314</strain>
    </source>
</reference>
<dbReference type="InterPro" id="IPR000873">
    <property type="entry name" value="AMP-dep_synth/lig_dom"/>
</dbReference>
<dbReference type="PANTHER" id="PTHR43201:SF8">
    <property type="entry name" value="ACYL-COA SYNTHETASE FAMILY MEMBER 3"/>
    <property type="match status" value="1"/>
</dbReference>
<dbReference type="Pfam" id="PF00501">
    <property type="entry name" value="AMP-binding"/>
    <property type="match status" value="1"/>
</dbReference>
<comment type="similarity">
    <text evidence="1">Belongs to the ATP-dependent AMP-binding enzyme family.</text>
</comment>
<dbReference type="GO" id="GO:0031956">
    <property type="term" value="F:medium-chain fatty acid-CoA ligase activity"/>
    <property type="evidence" value="ECO:0007669"/>
    <property type="project" value="TreeGrafter"/>
</dbReference>
<dbReference type="SUPFAM" id="SSF56801">
    <property type="entry name" value="Acetyl-CoA synthetase-like"/>
    <property type="match status" value="1"/>
</dbReference>
<accession>A0A438N7M0</accession>
<gene>
    <name evidence="4" type="ORF">B0A52_03830</name>
</gene>
<comment type="caution">
    <text evidence="4">The sequence shown here is derived from an EMBL/GenBank/DDBJ whole genome shotgun (WGS) entry which is preliminary data.</text>
</comment>
<dbReference type="AlphaFoldDB" id="A0A438N7M0"/>
<protein>
    <recommendedName>
        <fullName evidence="6">AMP-dependent synthetase/ligase domain-containing protein</fullName>
    </recommendedName>
</protein>
<dbReference type="Pfam" id="PF13193">
    <property type="entry name" value="AMP-binding_C"/>
    <property type="match status" value="1"/>
</dbReference>
<dbReference type="EMBL" id="NAJM01000016">
    <property type="protein sequence ID" value="RVX71646.1"/>
    <property type="molecule type" value="Genomic_DNA"/>
</dbReference>
<dbReference type="GO" id="GO:0006631">
    <property type="term" value="P:fatty acid metabolic process"/>
    <property type="evidence" value="ECO:0007669"/>
    <property type="project" value="TreeGrafter"/>
</dbReference>
<evidence type="ECO:0000259" key="2">
    <source>
        <dbReference type="Pfam" id="PF00501"/>
    </source>
</evidence>
<sequence length="584" mass="63771">MVDHTTLSEFRTQLSSNILPNDHLFLQLLTLAHGKGAGKPLIRDLNLAIEADANILLSDVVLFRQVIAAKLPLKAMQELHRGNDVYISLVASGGYEFAVGILAILALGACATLLSPAMPPGELAYYIAKSQSVMILSSGKGLKSVGQLGKQMKEQGVEVVALPVTPASLSTAKNASSKSVSLSQIYISHNSRPSPDKPGIIIFTSGTTGPPKGVVLPRSTITTGAQSLATQLELHTGDTLLHLLPVHHASGVNLSFFPFLLAGACIEFKTGGFDSQWVWDRWSRGDLTHFTGVPTMYTRLMRHHEQHIVKLPLVDQRRYREGASQIRTMFCGTSALPKTIDQFWRDVRKGIPIIQRYGSTETQIAINVPLSGWQDVPDGSIGKASVGVEVKIAGVEDDGEGELLIKSPHMFSGYLNDKENTQKVHDENGFFRTGDIAKKEGQYFFILGRANIDILKSGGYKISALDIERELLALDYVDEAMVVGVGDEEFGQRVAAVVTLRKQSKDTPKKVSLDSLRSDLGTRLAGYKLPTLLRLVEGELPKNATGKVVKKVLGPKYFPSNYSQDARVQIWQPRRSLARDNAKL</sequence>
<dbReference type="Gene3D" id="3.40.50.12780">
    <property type="entry name" value="N-terminal domain of ligase-like"/>
    <property type="match status" value="1"/>
</dbReference>
<feature type="domain" description="AMP-binding enzyme C-terminal" evidence="3">
    <location>
        <begin position="467"/>
        <end position="547"/>
    </location>
</feature>
<evidence type="ECO:0000313" key="4">
    <source>
        <dbReference type="EMBL" id="RVX71646.1"/>
    </source>
</evidence>
<dbReference type="Gene3D" id="3.30.300.30">
    <property type="match status" value="1"/>
</dbReference>
<dbReference type="InterPro" id="IPR025110">
    <property type="entry name" value="AMP-bd_C"/>
</dbReference>
<dbReference type="InterPro" id="IPR045851">
    <property type="entry name" value="AMP-bd_C_sf"/>
</dbReference>
<dbReference type="Proteomes" id="UP000288859">
    <property type="component" value="Unassembled WGS sequence"/>
</dbReference>
<evidence type="ECO:0000259" key="3">
    <source>
        <dbReference type="Pfam" id="PF13193"/>
    </source>
</evidence>
<feature type="domain" description="AMP-dependent synthetase/ligase" evidence="2">
    <location>
        <begin position="86"/>
        <end position="415"/>
    </location>
</feature>
<dbReference type="InterPro" id="IPR042099">
    <property type="entry name" value="ANL_N_sf"/>
</dbReference>
<dbReference type="InterPro" id="IPR020845">
    <property type="entry name" value="AMP-binding_CS"/>
</dbReference>
<dbReference type="VEuPathDB" id="FungiDB:PV10_04598"/>
<evidence type="ECO:0000256" key="1">
    <source>
        <dbReference type="ARBA" id="ARBA00006432"/>
    </source>
</evidence>
<name>A0A438N7M0_EXOME</name>
<evidence type="ECO:0008006" key="6">
    <source>
        <dbReference type="Google" id="ProtNLM"/>
    </source>
</evidence>
<dbReference type="PANTHER" id="PTHR43201">
    <property type="entry name" value="ACYL-COA SYNTHETASE"/>
    <property type="match status" value="1"/>
</dbReference>
<organism evidence="4 5">
    <name type="scientific">Exophiala mesophila</name>
    <name type="common">Black yeast-like fungus</name>
    <dbReference type="NCBI Taxonomy" id="212818"/>
    <lineage>
        <taxon>Eukaryota</taxon>
        <taxon>Fungi</taxon>
        <taxon>Dikarya</taxon>
        <taxon>Ascomycota</taxon>
        <taxon>Pezizomycotina</taxon>
        <taxon>Eurotiomycetes</taxon>
        <taxon>Chaetothyriomycetidae</taxon>
        <taxon>Chaetothyriales</taxon>
        <taxon>Herpotrichiellaceae</taxon>
        <taxon>Exophiala</taxon>
    </lineage>
</organism>
<dbReference type="PROSITE" id="PS00455">
    <property type="entry name" value="AMP_BINDING"/>
    <property type="match status" value="1"/>
</dbReference>